<dbReference type="InterPro" id="IPR038587">
    <property type="entry name" value="Ribosomal_eL40_sf"/>
</dbReference>
<dbReference type="EMBL" id="CP011110">
    <property type="protein sequence ID" value="AKA24991.1"/>
    <property type="molecule type" value="Genomic_DNA"/>
</dbReference>
<gene>
    <name evidence="3" type="ORF">PCL1606_35400</name>
</gene>
<reference evidence="3 4" key="1">
    <citation type="journal article" date="2015" name="Mol. Plant Microbe Interact.">
        <title>Comparative Genomic Analysis of Pseudomonas chlororaphis PCL1606 Reveals New Insight into Antifungal Compounds Involved in Biocontrol.</title>
        <authorList>
            <person name="Calderon C.E."/>
            <person name="Ramos C."/>
            <person name="de Vicente A."/>
            <person name="Cazorla F.M."/>
        </authorList>
    </citation>
    <scope>NUCLEOTIDE SEQUENCE [LARGE SCALE GENOMIC DNA]</scope>
    <source>
        <strain evidence="3 4">PCL1606</strain>
    </source>
</reference>
<dbReference type="Gene3D" id="4.10.1060.50">
    <property type="match status" value="1"/>
</dbReference>
<dbReference type="RefSeq" id="WP_080925975.1">
    <property type="nucleotide sequence ID" value="NZ_CP011110.1"/>
</dbReference>
<feature type="region of interest" description="Disordered" evidence="1">
    <location>
        <begin position="1"/>
        <end position="37"/>
    </location>
</feature>
<proteinExistence type="predicted"/>
<protein>
    <submittedName>
        <fullName evidence="3">Adenylate cyclase</fullName>
    </submittedName>
</protein>
<name>A0A0D5Y0Z9_9PSED</name>
<dbReference type="AlphaFoldDB" id="A0A0D5Y0Z9"/>
<dbReference type="InterPro" id="IPR025874">
    <property type="entry name" value="DZR"/>
</dbReference>
<dbReference type="Proteomes" id="UP000032748">
    <property type="component" value="Chromosome"/>
</dbReference>
<dbReference type="OrthoDB" id="1178869at2"/>
<evidence type="ECO:0000259" key="2">
    <source>
        <dbReference type="Pfam" id="PF12773"/>
    </source>
</evidence>
<dbReference type="PATRIC" id="fig|587753.10.peg.3527"/>
<accession>A0A0D5Y0Z9</accession>
<evidence type="ECO:0000256" key="1">
    <source>
        <dbReference type="SAM" id="MobiDB-lite"/>
    </source>
</evidence>
<feature type="domain" description="DZANK-type" evidence="2">
    <location>
        <begin position="41"/>
        <end position="85"/>
    </location>
</feature>
<dbReference type="Pfam" id="PF12773">
    <property type="entry name" value="DZR"/>
    <property type="match status" value="1"/>
</dbReference>
<dbReference type="KEGG" id="pcz:PCL1606_35400"/>
<organism evidence="3 4">
    <name type="scientific">Pseudomonas chlororaphis</name>
    <dbReference type="NCBI Taxonomy" id="587753"/>
    <lineage>
        <taxon>Bacteria</taxon>
        <taxon>Pseudomonadati</taxon>
        <taxon>Pseudomonadota</taxon>
        <taxon>Gammaproteobacteria</taxon>
        <taxon>Pseudomonadales</taxon>
        <taxon>Pseudomonadaceae</taxon>
        <taxon>Pseudomonas</taxon>
    </lineage>
</organism>
<evidence type="ECO:0000313" key="4">
    <source>
        <dbReference type="Proteomes" id="UP000032748"/>
    </source>
</evidence>
<evidence type="ECO:0000313" key="3">
    <source>
        <dbReference type="EMBL" id="AKA24991.1"/>
    </source>
</evidence>
<sequence>MSFFERLLGGHHGRGHGGYQNGHHGGHPGNGHGRRPAGPSCPDCGANNAAGARFCQQCGTSLHPAACGQCGNPLAAAARFCGQCGGAAR</sequence>